<evidence type="ECO:0000313" key="5">
    <source>
        <dbReference type="EMBL" id="KLO07989.1"/>
    </source>
</evidence>
<reference evidence="5 6" key="1">
    <citation type="submission" date="2015-04" db="EMBL/GenBank/DDBJ databases">
        <title>Complete genome sequence of Schizopora paradoxa KUC8140, a cosmopolitan wood degrader in East Asia.</title>
        <authorList>
            <consortium name="DOE Joint Genome Institute"/>
            <person name="Min B."/>
            <person name="Park H."/>
            <person name="Jang Y."/>
            <person name="Kim J.-J."/>
            <person name="Kim K.H."/>
            <person name="Pangilinan J."/>
            <person name="Lipzen A."/>
            <person name="Riley R."/>
            <person name="Grigoriev I.V."/>
            <person name="Spatafora J.W."/>
            <person name="Choi I.-G."/>
        </authorList>
    </citation>
    <scope>NUCLEOTIDE SEQUENCE [LARGE SCALE GENOMIC DNA]</scope>
    <source>
        <strain evidence="5 6">KUC8140</strain>
    </source>
</reference>
<accession>A0A0H2R857</accession>
<name>A0A0H2R857_9AGAM</name>
<evidence type="ECO:0000256" key="3">
    <source>
        <dbReference type="ARBA" id="ARBA00022927"/>
    </source>
</evidence>
<keyword evidence="2" id="KW-0813">Transport</keyword>
<dbReference type="InParanoid" id="A0A0H2R857"/>
<dbReference type="SUPFAM" id="SSF55724">
    <property type="entry name" value="Mog1p/PsbP-like"/>
    <property type="match status" value="1"/>
</dbReference>
<dbReference type="InterPro" id="IPR007681">
    <property type="entry name" value="Mog1"/>
</dbReference>
<dbReference type="PANTHER" id="PTHR15837:SF0">
    <property type="entry name" value="RAN GUANINE NUCLEOTIDE RELEASE FACTOR"/>
    <property type="match status" value="1"/>
</dbReference>
<dbReference type="GO" id="GO:0031267">
    <property type="term" value="F:small GTPase binding"/>
    <property type="evidence" value="ECO:0007669"/>
    <property type="project" value="TreeGrafter"/>
</dbReference>
<dbReference type="InterPro" id="IPR016123">
    <property type="entry name" value="Mog1/PsbP_a/b/a-sand"/>
</dbReference>
<dbReference type="Pfam" id="PF04603">
    <property type="entry name" value="Mog1"/>
    <property type="match status" value="1"/>
</dbReference>
<comment type="similarity">
    <text evidence="1">Belongs to the MOG1 family.</text>
</comment>
<dbReference type="STRING" id="27342.A0A0H2R857"/>
<dbReference type="Gene3D" id="3.40.1000.10">
    <property type="entry name" value="Mog1/PsbP, alpha/beta/alpha sandwich"/>
    <property type="match status" value="1"/>
</dbReference>
<protein>
    <submittedName>
        <fullName evidence="5">Mog1p/PsbP-like protein</fullName>
    </submittedName>
</protein>
<feature type="region of interest" description="Disordered" evidence="4">
    <location>
        <begin position="105"/>
        <end position="139"/>
    </location>
</feature>
<dbReference type="EMBL" id="KQ086111">
    <property type="protein sequence ID" value="KLO07989.1"/>
    <property type="molecule type" value="Genomic_DNA"/>
</dbReference>
<dbReference type="OrthoDB" id="10255285at2759"/>
<dbReference type="GO" id="GO:0006606">
    <property type="term" value="P:protein import into nucleus"/>
    <property type="evidence" value="ECO:0007669"/>
    <property type="project" value="TreeGrafter"/>
</dbReference>
<feature type="compositionally biased region" description="Basic and acidic residues" evidence="4">
    <location>
        <begin position="105"/>
        <end position="116"/>
    </location>
</feature>
<keyword evidence="6" id="KW-1185">Reference proteome</keyword>
<feature type="compositionally biased region" description="Basic and acidic residues" evidence="4">
    <location>
        <begin position="123"/>
        <end position="133"/>
    </location>
</feature>
<evidence type="ECO:0000256" key="1">
    <source>
        <dbReference type="ARBA" id="ARBA00010307"/>
    </source>
</evidence>
<keyword evidence="3" id="KW-0653">Protein transport</keyword>
<gene>
    <name evidence="5" type="ORF">SCHPADRAFT_894229</name>
</gene>
<dbReference type="FunCoup" id="A0A0H2R857">
    <property type="interactions" value="346"/>
</dbReference>
<evidence type="ECO:0000313" key="6">
    <source>
        <dbReference type="Proteomes" id="UP000053477"/>
    </source>
</evidence>
<proteinExistence type="inferred from homology"/>
<dbReference type="Proteomes" id="UP000053477">
    <property type="component" value="Unassembled WGS sequence"/>
</dbReference>
<dbReference type="GO" id="GO:0005634">
    <property type="term" value="C:nucleus"/>
    <property type="evidence" value="ECO:0007669"/>
    <property type="project" value="TreeGrafter"/>
</dbReference>
<evidence type="ECO:0000256" key="4">
    <source>
        <dbReference type="SAM" id="MobiDB-lite"/>
    </source>
</evidence>
<organism evidence="5 6">
    <name type="scientific">Schizopora paradoxa</name>
    <dbReference type="NCBI Taxonomy" id="27342"/>
    <lineage>
        <taxon>Eukaryota</taxon>
        <taxon>Fungi</taxon>
        <taxon>Dikarya</taxon>
        <taxon>Basidiomycota</taxon>
        <taxon>Agaricomycotina</taxon>
        <taxon>Agaricomycetes</taxon>
        <taxon>Hymenochaetales</taxon>
        <taxon>Schizoporaceae</taxon>
        <taxon>Schizopora</taxon>
    </lineage>
</organism>
<evidence type="ECO:0000256" key="2">
    <source>
        <dbReference type="ARBA" id="ARBA00022448"/>
    </source>
</evidence>
<dbReference type="AlphaFoldDB" id="A0A0H2R857"/>
<sequence length="219" mass="23764">MSDKRKLFGGAITIDLPSNLVDVSAIREVPDTQEVFISPSSEASYVIEILQRVDPSDPKDAARFHFDALADDNQATTSSITNIDVPGPPLPIGEDALVASIDKDSKSNLDSEREGEAVQQSSKEPETSSKTDELSTPSPIFLHGQQTVKKFNRTVPDEVQIMLALYRIEGKSVDLVFTANLPVATEAGDGMSEDQLKEAKDAFITAAHSLRIDDFGLFV</sequence>
<dbReference type="PANTHER" id="PTHR15837">
    <property type="entry name" value="RAN GUANINE NUCLEOTIDE RELEASE FACTOR"/>
    <property type="match status" value="1"/>
</dbReference>
<dbReference type="GO" id="GO:0005085">
    <property type="term" value="F:guanyl-nucleotide exchange factor activity"/>
    <property type="evidence" value="ECO:0007669"/>
    <property type="project" value="TreeGrafter"/>
</dbReference>